<evidence type="ECO:0000313" key="1">
    <source>
        <dbReference type="EMBL" id="SDN11460.1"/>
    </source>
</evidence>
<evidence type="ECO:0000313" key="2">
    <source>
        <dbReference type="Proteomes" id="UP000199182"/>
    </source>
</evidence>
<protein>
    <submittedName>
        <fullName evidence="1">DNA polymerase-3 subunit delta</fullName>
    </submittedName>
</protein>
<dbReference type="GO" id="GO:0006261">
    <property type="term" value="P:DNA-templated DNA replication"/>
    <property type="evidence" value="ECO:0007669"/>
    <property type="project" value="TreeGrafter"/>
</dbReference>
<dbReference type="PANTHER" id="PTHR11669">
    <property type="entry name" value="REPLICATION FACTOR C / DNA POLYMERASE III GAMMA-TAU SUBUNIT"/>
    <property type="match status" value="1"/>
</dbReference>
<proteinExistence type="predicted"/>
<gene>
    <name evidence="1" type="ORF">SAMN05192585_11182</name>
</gene>
<dbReference type="AlphaFoldDB" id="A0A1G9YR18"/>
<keyword evidence="2" id="KW-1185">Reference proteome</keyword>
<dbReference type="STRING" id="258515.SAMN05192585_11182"/>
<dbReference type="EMBL" id="FNID01000011">
    <property type="protein sequence ID" value="SDN11460.1"/>
    <property type="molecule type" value="Genomic_DNA"/>
</dbReference>
<dbReference type="CDD" id="cd00009">
    <property type="entry name" value="AAA"/>
    <property type="match status" value="1"/>
</dbReference>
<name>A0A1G9YR18_9FIRM</name>
<dbReference type="Proteomes" id="UP000199182">
    <property type="component" value="Unassembled WGS sequence"/>
</dbReference>
<dbReference type="RefSeq" id="WP_092639337.1">
    <property type="nucleotide sequence ID" value="NZ_FNID01000011.1"/>
</dbReference>
<sequence>MSTQQINDYFFGNDEALHTLAALLCGGRIVHGILLTGEKGVGKQTFARLMAAAFLCKEAERPCMKCQSCKKVLEGNHPDVLTVIGEGAKSFHIDTVREIRRKASIMPNEGDCKIFILANCESMTAQAQNALLKLLEEPPEHTMLILTANERGALLDTVCSRTAEIRLQPLSAEDCAQRLKEAYPDKTTDECLTAARICGGNLGKAKAMLADESGMKAVNIAHAVIKSASENQYAVLLAARDLNDDKKLLLEVLHRLELLCRDILADKIGSKTSLSGEDISQNAWTKSHTMQVIASCQQAEQMLLQNVSQPLVVSWLCTKIYS</sequence>
<dbReference type="SUPFAM" id="SSF52540">
    <property type="entry name" value="P-loop containing nucleoside triphosphate hydrolases"/>
    <property type="match status" value="1"/>
</dbReference>
<reference evidence="1 2" key="1">
    <citation type="submission" date="2016-10" db="EMBL/GenBank/DDBJ databases">
        <authorList>
            <person name="de Groot N.N."/>
        </authorList>
    </citation>
    <scope>NUCLEOTIDE SEQUENCE [LARGE SCALE GENOMIC DNA]</scope>
    <source>
        <strain evidence="1 2">CGMCC 1.5012</strain>
    </source>
</reference>
<accession>A0A1G9YR18</accession>
<dbReference type="Pfam" id="PF13177">
    <property type="entry name" value="DNA_pol3_delta2"/>
    <property type="match status" value="1"/>
</dbReference>
<dbReference type="PANTHER" id="PTHR11669:SF8">
    <property type="entry name" value="DNA POLYMERASE III SUBUNIT DELTA"/>
    <property type="match status" value="1"/>
</dbReference>
<dbReference type="OrthoDB" id="9810148at2"/>
<dbReference type="InterPro" id="IPR050238">
    <property type="entry name" value="DNA_Rep/Repair_Clamp_Loader"/>
</dbReference>
<dbReference type="Gene3D" id="3.40.50.300">
    <property type="entry name" value="P-loop containing nucleotide triphosphate hydrolases"/>
    <property type="match status" value="1"/>
</dbReference>
<dbReference type="InterPro" id="IPR027417">
    <property type="entry name" value="P-loop_NTPase"/>
</dbReference>
<organism evidence="1 2">
    <name type="scientific">Acetanaerobacterium elongatum</name>
    <dbReference type="NCBI Taxonomy" id="258515"/>
    <lineage>
        <taxon>Bacteria</taxon>
        <taxon>Bacillati</taxon>
        <taxon>Bacillota</taxon>
        <taxon>Clostridia</taxon>
        <taxon>Eubacteriales</taxon>
        <taxon>Oscillospiraceae</taxon>
        <taxon>Acetanaerobacterium</taxon>
    </lineage>
</organism>